<evidence type="ECO:0000313" key="17">
    <source>
        <dbReference type="EMBL" id="WNY26987.1"/>
    </source>
</evidence>
<dbReference type="GO" id="GO:0005524">
    <property type="term" value="F:ATP binding"/>
    <property type="evidence" value="ECO:0007669"/>
    <property type="project" value="UniProtKB-UniRule"/>
</dbReference>
<dbReference type="PANTHER" id="PTHR20861:SF3">
    <property type="entry name" value="SHIKIMATE KINASE"/>
    <property type="match status" value="1"/>
</dbReference>
<gene>
    <name evidence="17" type="primary">thrB</name>
    <name evidence="14" type="synonym">aroK</name>
    <name evidence="17" type="ORF">MsAm2_07700</name>
</gene>
<dbReference type="GO" id="GO:0004765">
    <property type="term" value="F:shikimate kinase activity"/>
    <property type="evidence" value="ECO:0007669"/>
    <property type="project" value="UniProtKB-UniRule"/>
</dbReference>
<dbReference type="InterPro" id="IPR020568">
    <property type="entry name" value="Ribosomal_Su5_D2-typ_SF"/>
</dbReference>
<keyword evidence="7 14" id="KW-0028">Amino-acid biosynthesis</keyword>
<keyword evidence="8 14" id="KW-0808">Transferase</keyword>
<dbReference type="Gene3D" id="3.30.230.10">
    <property type="match status" value="1"/>
</dbReference>
<feature type="domain" description="GHMP kinase N-terminal" evidence="16">
    <location>
        <begin position="100"/>
        <end position="156"/>
    </location>
</feature>
<dbReference type="Pfam" id="PF00288">
    <property type="entry name" value="GHMP_kinases_N"/>
    <property type="match status" value="1"/>
</dbReference>
<dbReference type="Proteomes" id="UP001304970">
    <property type="component" value="Chromosome"/>
</dbReference>
<organism evidence="17 18">
    <name type="scientific">Methanolapillus ohkumae</name>
    <dbReference type="NCBI Taxonomy" id="3028298"/>
    <lineage>
        <taxon>Archaea</taxon>
        <taxon>Methanobacteriati</taxon>
        <taxon>Methanobacteriota</taxon>
        <taxon>Stenosarchaea group</taxon>
        <taxon>Methanomicrobia</taxon>
        <taxon>Methanosarcinales</taxon>
        <taxon>Methanosarcinaceae</taxon>
        <taxon>Methanolapillus</taxon>
    </lineage>
</organism>
<dbReference type="NCBIfam" id="TIGR01920">
    <property type="entry name" value="Shik_kin_archae"/>
    <property type="match status" value="1"/>
</dbReference>
<dbReference type="EC" id="2.7.1.71" evidence="4 14"/>
<evidence type="ECO:0000256" key="14">
    <source>
        <dbReference type="HAMAP-Rule" id="MF_00370"/>
    </source>
</evidence>
<feature type="region of interest" description="Disordered" evidence="15">
    <location>
        <begin position="160"/>
        <end position="181"/>
    </location>
</feature>
<evidence type="ECO:0000256" key="6">
    <source>
        <dbReference type="ARBA" id="ARBA00022490"/>
    </source>
</evidence>
<evidence type="ECO:0000313" key="18">
    <source>
        <dbReference type="Proteomes" id="UP001304970"/>
    </source>
</evidence>
<dbReference type="InterPro" id="IPR006204">
    <property type="entry name" value="GHMP_kinase_N_dom"/>
</dbReference>
<evidence type="ECO:0000256" key="13">
    <source>
        <dbReference type="ARBA" id="ARBA00048567"/>
    </source>
</evidence>
<dbReference type="InterPro" id="IPR010189">
    <property type="entry name" value="SK_arc"/>
</dbReference>
<keyword evidence="6 14" id="KW-0963">Cytoplasm</keyword>
<reference evidence="17 18" key="1">
    <citation type="submission" date="2023-07" db="EMBL/GenBank/DDBJ databases">
        <title>Closed genome sequence of Methanosarcinaceae archaeon Am2.</title>
        <authorList>
            <person name="Poehlein A."/>
            <person name="Protasov E."/>
            <person name="Platt K."/>
            <person name="Reeh H."/>
            <person name="Daniel R."/>
            <person name="Brune A."/>
        </authorList>
    </citation>
    <scope>NUCLEOTIDE SEQUENCE [LARGE SCALE GENOMIC DNA]</scope>
    <source>
        <strain evidence="17 18">Am2</strain>
    </source>
</reference>
<evidence type="ECO:0000256" key="12">
    <source>
        <dbReference type="ARBA" id="ARBA00023141"/>
    </source>
</evidence>
<dbReference type="GO" id="GO:0008652">
    <property type="term" value="P:amino acid biosynthetic process"/>
    <property type="evidence" value="ECO:0007669"/>
    <property type="project" value="UniProtKB-KW"/>
</dbReference>
<accession>A0AA96VI97</accession>
<dbReference type="EMBL" id="CP131061">
    <property type="protein sequence ID" value="WNY26987.1"/>
    <property type="molecule type" value="Genomic_DNA"/>
</dbReference>
<evidence type="ECO:0000256" key="4">
    <source>
        <dbReference type="ARBA" id="ARBA00012154"/>
    </source>
</evidence>
<evidence type="ECO:0000256" key="9">
    <source>
        <dbReference type="ARBA" id="ARBA00022741"/>
    </source>
</evidence>
<evidence type="ECO:0000256" key="5">
    <source>
        <dbReference type="ARBA" id="ARBA00013853"/>
    </source>
</evidence>
<keyword evidence="12 14" id="KW-0057">Aromatic amino acid biosynthesis</keyword>
<dbReference type="HAMAP" id="MF_00370">
    <property type="entry name" value="Shik_kinase_arch"/>
    <property type="match status" value="1"/>
</dbReference>
<evidence type="ECO:0000256" key="11">
    <source>
        <dbReference type="ARBA" id="ARBA00022840"/>
    </source>
</evidence>
<dbReference type="SUPFAM" id="SSF54211">
    <property type="entry name" value="Ribosomal protein S5 domain 2-like"/>
    <property type="match status" value="1"/>
</dbReference>
<evidence type="ECO:0000256" key="8">
    <source>
        <dbReference type="ARBA" id="ARBA00022679"/>
    </source>
</evidence>
<keyword evidence="11 14" id="KW-0067">ATP-binding</keyword>
<comment type="pathway">
    <text evidence="2 14">Metabolic intermediate biosynthesis; chorismate biosynthesis; chorismate from D-erythrose 4-phosphate and phosphoenolpyruvate: step 5/7.</text>
</comment>
<protein>
    <recommendedName>
        <fullName evidence="5 14">Shikimate kinase</fullName>
        <shortName evidence="14">SK</shortName>
        <ecNumber evidence="4 14">2.7.1.71</ecNumber>
    </recommendedName>
</protein>
<dbReference type="InterPro" id="IPR014721">
    <property type="entry name" value="Ribsml_uS5_D2-typ_fold_subgr"/>
</dbReference>
<feature type="binding site" evidence="14">
    <location>
        <begin position="126"/>
        <end position="136"/>
    </location>
    <ligand>
        <name>ATP</name>
        <dbReference type="ChEBI" id="CHEBI:30616"/>
    </ligand>
</feature>
<name>A0AA96VI97_9EURY</name>
<keyword evidence="18" id="KW-1185">Reference proteome</keyword>
<dbReference type="PANTHER" id="PTHR20861">
    <property type="entry name" value="HOMOSERINE/4-DIPHOSPHOCYTIDYL-2-C-METHYL-D-ERYTHRITOL KINASE"/>
    <property type="match status" value="1"/>
</dbReference>
<evidence type="ECO:0000256" key="7">
    <source>
        <dbReference type="ARBA" id="ARBA00022605"/>
    </source>
</evidence>
<comment type="similarity">
    <text evidence="3 14">Belongs to the GHMP kinase family. Archaeal shikimate kinase subfamily.</text>
</comment>
<proteinExistence type="inferred from homology"/>
<dbReference type="GO" id="GO:0009073">
    <property type="term" value="P:aromatic amino acid family biosynthetic process"/>
    <property type="evidence" value="ECO:0007669"/>
    <property type="project" value="UniProtKB-KW"/>
</dbReference>
<keyword evidence="9 14" id="KW-0547">Nucleotide-binding</keyword>
<evidence type="ECO:0000256" key="10">
    <source>
        <dbReference type="ARBA" id="ARBA00022777"/>
    </source>
</evidence>
<dbReference type="GO" id="GO:0005737">
    <property type="term" value="C:cytoplasm"/>
    <property type="evidence" value="ECO:0007669"/>
    <property type="project" value="UniProtKB-SubCell"/>
</dbReference>
<sequence>MFSLVFYLFLFAFLVFLIFLIFLAERFYNFFSLLCFMIQKGYGCAFGGGTIINAIASKKGSAFATEMKTYAQVIISDSKNGNKKISGRNLNDPDMNPYLMERCVELVLERFDCKKTAEVWTKSDIPAAGGLKSSSAAANACVMAALDALGIQVQDPDFEYKSHTDSQSNTQPNTQPNSTSGLTIDPLDVVKLGVSAAKDAKVTITGAFDDACASFFGGVVLTDNSKMHLLKREEFHYDVLILSPDFLVHSSQTNVQRSVLMKDLVDIAFDLASAGLYEKAMKLNGLLYCAALGFDPKPAVFCMEAGQNFGIVSGLSGTGPSFTALFPPTRENETQKSKEILQIRQNVKEGWNLMCPKSRIFETKTCNRNAVFESSLFSEKMKLEKKDLINCA</sequence>
<evidence type="ECO:0000256" key="3">
    <source>
        <dbReference type="ARBA" id="ARBA00010202"/>
    </source>
</evidence>
<dbReference type="GO" id="GO:0009423">
    <property type="term" value="P:chorismate biosynthetic process"/>
    <property type="evidence" value="ECO:0007669"/>
    <property type="project" value="UniProtKB-UniRule"/>
</dbReference>
<evidence type="ECO:0000256" key="2">
    <source>
        <dbReference type="ARBA" id="ARBA00004842"/>
    </source>
</evidence>
<evidence type="ECO:0000256" key="1">
    <source>
        <dbReference type="ARBA" id="ARBA00004496"/>
    </source>
</evidence>
<evidence type="ECO:0000259" key="16">
    <source>
        <dbReference type="Pfam" id="PF00288"/>
    </source>
</evidence>
<comment type="subcellular location">
    <subcellularLocation>
        <location evidence="1 14">Cytoplasm</location>
    </subcellularLocation>
</comment>
<keyword evidence="10 14" id="KW-0418">Kinase</keyword>
<feature type="compositionally biased region" description="Polar residues" evidence="15">
    <location>
        <begin position="165"/>
        <end position="181"/>
    </location>
</feature>
<dbReference type="AlphaFoldDB" id="A0AA96VI97"/>
<evidence type="ECO:0000256" key="15">
    <source>
        <dbReference type="SAM" id="MobiDB-lite"/>
    </source>
</evidence>
<comment type="catalytic activity">
    <reaction evidence="13 14">
        <text>shikimate + ATP = 3-phosphoshikimate + ADP + H(+)</text>
        <dbReference type="Rhea" id="RHEA:13121"/>
        <dbReference type="ChEBI" id="CHEBI:15378"/>
        <dbReference type="ChEBI" id="CHEBI:30616"/>
        <dbReference type="ChEBI" id="CHEBI:36208"/>
        <dbReference type="ChEBI" id="CHEBI:145989"/>
        <dbReference type="ChEBI" id="CHEBI:456216"/>
        <dbReference type="EC" id="2.7.1.71"/>
    </reaction>
</comment>